<dbReference type="Proteomes" id="UP000183174">
    <property type="component" value="Unassembled WGS sequence"/>
</dbReference>
<dbReference type="PANTHER" id="PTHR12215">
    <property type="entry name" value="PHOSPHOPANTETHEINE TRANSFERASE"/>
    <property type="match status" value="1"/>
</dbReference>
<evidence type="ECO:0000313" key="4">
    <source>
        <dbReference type="EMBL" id="SCB52020.1"/>
    </source>
</evidence>
<evidence type="ECO:0000259" key="3">
    <source>
        <dbReference type="Pfam" id="PF01648"/>
    </source>
</evidence>
<dbReference type="SUPFAM" id="SSF56214">
    <property type="entry name" value="4'-phosphopantetheinyl transferase"/>
    <property type="match status" value="2"/>
</dbReference>
<dbReference type="EMBL" id="FMAE01000025">
    <property type="protein sequence ID" value="SCB52020.1"/>
    <property type="molecule type" value="Genomic_DNA"/>
</dbReference>
<protein>
    <submittedName>
        <fullName evidence="4">4'-phosphopantetheinyl transferase</fullName>
    </submittedName>
</protein>
<keyword evidence="2 4" id="KW-0808">Transferase</keyword>
<proteinExistence type="inferred from homology"/>
<dbReference type="Gene3D" id="3.90.470.20">
    <property type="entry name" value="4'-phosphopantetheinyl transferase domain"/>
    <property type="match status" value="2"/>
</dbReference>
<evidence type="ECO:0000256" key="1">
    <source>
        <dbReference type="ARBA" id="ARBA00010990"/>
    </source>
</evidence>
<dbReference type="InterPro" id="IPR050559">
    <property type="entry name" value="P-Pant_transferase_sf"/>
</dbReference>
<comment type="similarity">
    <text evidence="1">Belongs to the P-Pant transferase superfamily. Gsp/Sfp/HetI/AcpT family.</text>
</comment>
<gene>
    <name evidence="4" type="ORF">GA0061099_10258</name>
</gene>
<name>A0A1C3XIB5_9BRAD</name>
<reference evidence="4 5" key="1">
    <citation type="submission" date="2016-08" db="EMBL/GenBank/DDBJ databases">
        <authorList>
            <person name="Seilhamer J.J."/>
        </authorList>
    </citation>
    <scope>NUCLEOTIDE SEQUENCE [LARGE SCALE GENOMIC DNA]</scope>
    <source>
        <strain evidence="4 5">CCBAU 10071</strain>
    </source>
</reference>
<dbReference type="GO" id="GO:0008897">
    <property type="term" value="F:holo-[acyl-carrier-protein] synthase activity"/>
    <property type="evidence" value="ECO:0007669"/>
    <property type="project" value="InterPro"/>
</dbReference>
<dbReference type="InterPro" id="IPR037143">
    <property type="entry name" value="4-PPantetheinyl_Trfase_dom_sf"/>
</dbReference>
<dbReference type="AlphaFoldDB" id="A0A1C3XIB5"/>
<dbReference type="PANTHER" id="PTHR12215:SF10">
    <property type="entry name" value="L-AMINOADIPATE-SEMIALDEHYDE DEHYDROGENASE-PHOSPHOPANTETHEINYL TRANSFERASE"/>
    <property type="match status" value="1"/>
</dbReference>
<evidence type="ECO:0000313" key="5">
    <source>
        <dbReference type="Proteomes" id="UP000183174"/>
    </source>
</evidence>
<feature type="domain" description="4'-phosphopantetheinyl transferase" evidence="3">
    <location>
        <begin position="123"/>
        <end position="218"/>
    </location>
</feature>
<dbReference type="Pfam" id="PF01648">
    <property type="entry name" value="ACPS"/>
    <property type="match status" value="1"/>
</dbReference>
<dbReference type="RefSeq" id="WP_074448429.1">
    <property type="nucleotide sequence ID" value="NZ_FMAE01000025.1"/>
</dbReference>
<sequence length="249" mass="27361">MWLTARPANVAPALARGDVHLWVVELDGACDTGRLLPVLSDAERMIAAGHRADERRRRYIVAHAALRQLLQAYVHISAADLVFATGRFGKPRTVLPRFMPPIHFSLSHGGRRCLIGIARGGEVGVDIEPIDRRGDISSMAIAVLSESEHARWRALSPCARRSSLLRTWTCKEAVLKASGIGLSISPRRCEIEWPRTQVPRLASLDGQAMPEWTLEGLEPDSTLVGAWAAQAPLRVTFHAVFNQALEESA</sequence>
<dbReference type="GO" id="GO:0019878">
    <property type="term" value="P:lysine biosynthetic process via aminoadipic acid"/>
    <property type="evidence" value="ECO:0007669"/>
    <property type="project" value="TreeGrafter"/>
</dbReference>
<accession>A0A1C3XIB5</accession>
<dbReference type="InterPro" id="IPR008278">
    <property type="entry name" value="4-PPantetheinyl_Trfase_dom"/>
</dbReference>
<dbReference type="GO" id="GO:0000287">
    <property type="term" value="F:magnesium ion binding"/>
    <property type="evidence" value="ECO:0007669"/>
    <property type="project" value="InterPro"/>
</dbReference>
<dbReference type="GO" id="GO:0005829">
    <property type="term" value="C:cytosol"/>
    <property type="evidence" value="ECO:0007669"/>
    <property type="project" value="TreeGrafter"/>
</dbReference>
<evidence type="ECO:0000256" key="2">
    <source>
        <dbReference type="ARBA" id="ARBA00022679"/>
    </source>
</evidence>
<organism evidence="4 5">
    <name type="scientific">Bradyrhizobium yuanmingense</name>
    <dbReference type="NCBI Taxonomy" id="108015"/>
    <lineage>
        <taxon>Bacteria</taxon>
        <taxon>Pseudomonadati</taxon>
        <taxon>Pseudomonadota</taxon>
        <taxon>Alphaproteobacteria</taxon>
        <taxon>Hyphomicrobiales</taxon>
        <taxon>Nitrobacteraceae</taxon>
        <taxon>Bradyrhizobium</taxon>
    </lineage>
</organism>